<dbReference type="CDD" id="cd13661">
    <property type="entry name" value="PBP2_PotD_PotF_like_1"/>
    <property type="match status" value="1"/>
</dbReference>
<keyword evidence="6" id="KW-1185">Reference proteome</keyword>
<evidence type="ECO:0000256" key="1">
    <source>
        <dbReference type="ARBA" id="ARBA00004418"/>
    </source>
</evidence>
<dbReference type="AlphaFoldDB" id="A0AAD8NR82"/>
<evidence type="ECO:0000256" key="4">
    <source>
        <dbReference type="ARBA" id="ARBA00022764"/>
    </source>
</evidence>
<accession>A0AAD8NR82</accession>
<name>A0AAD8NR82_TARER</name>
<dbReference type="PRINTS" id="PR00909">
    <property type="entry name" value="SPERMDNBNDNG"/>
</dbReference>
<proteinExistence type="predicted"/>
<reference evidence="5" key="1">
    <citation type="journal article" date="2023" name="bioRxiv">
        <title>Improved chromosome-level genome assembly for marigold (Tagetes erecta).</title>
        <authorList>
            <person name="Jiang F."/>
            <person name="Yuan L."/>
            <person name="Wang S."/>
            <person name="Wang H."/>
            <person name="Xu D."/>
            <person name="Wang A."/>
            <person name="Fan W."/>
        </authorList>
    </citation>
    <scope>NUCLEOTIDE SEQUENCE</scope>
    <source>
        <strain evidence="5">WSJ</strain>
        <tissue evidence="5">Leaf</tissue>
    </source>
</reference>
<dbReference type="EMBL" id="JAUHHV010000007">
    <property type="protein sequence ID" value="KAK1417828.1"/>
    <property type="molecule type" value="Genomic_DNA"/>
</dbReference>
<dbReference type="Pfam" id="PF13343">
    <property type="entry name" value="SBP_bac_6"/>
    <property type="match status" value="1"/>
</dbReference>
<dbReference type="InterPro" id="IPR001188">
    <property type="entry name" value="Sperm_putr-bd"/>
</dbReference>
<dbReference type="SUPFAM" id="SSF53850">
    <property type="entry name" value="Periplasmic binding protein-like II"/>
    <property type="match status" value="1"/>
</dbReference>
<dbReference type="GO" id="GO:0019808">
    <property type="term" value="F:polyamine binding"/>
    <property type="evidence" value="ECO:0007669"/>
    <property type="project" value="InterPro"/>
</dbReference>
<dbReference type="PANTHER" id="PTHR30222">
    <property type="entry name" value="SPERMIDINE/PUTRESCINE-BINDING PERIPLASMIC PROTEIN"/>
    <property type="match status" value="1"/>
</dbReference>
<keyword evidence="4" id="KW-0574">Periplasm</keyword>
<dbReference type="Gene3D" id="3.40.190.10">
    <property type="entry name" value="Periplasmic binding protein-like II"/>
    <property type="match status" value="1"/>
</dbReference>
<evidence type="ECO:0000313" key="5">
    <source>
        <dbReference type="EMBL" id="KAK1417828.1"/>
    </source>
</evidence>
<comment type="caution">
    <text evidence="5">The sequence shown here is derived from an EMBL/GenBank/DDBJ whole genome shotgun (WGS) entry which is preliminary data.</text>
</comment>
<organism evidence="5 6">
    <name type="scientific">Tagetes erecta</name>
    <name type="common">African marigold</name>
    <dbReference type="NCBI Taxonomy" id="13708"/>
    <lineage>
        <taxon>Eukaryota</taxon>
        <taxon>Viridiplantae</taxon>
        <taxon>Streptophyta</taxon>
        <taxon>Embryophyta</taxon>
        <taxon>Tracheophyta</taxon>
        <taxon>Spermatophyta</taxon>
        <taxon>Magnoliopsida</taxon>
        <taxon>eudicotyledons</taxon>
        <taxon>Gunneridae</taxon>
        <taxon>Pentapetalae</taxon>
        <taxon>asterids</taxon>
        <taxon>campanulids</taxon>
        <taxon>Asterales</taxon>
        <taxon>Asteraceae</taxon>
        <taxon>Asteroideae</taxon>
        <taxon>Heliantheae alliance</taxon>
        <taxon>Tageteae</taxon>
        <taxon>Tagetes</taxon>
    </lineage>
</organism>
<protein>
    <recommendedName>
        <fullName evidence="7">Putrescine-binding periplasmic protein</fullName>
    </recommendedName>
</protein>
<sequence length="535" mass="59378">MLHPPLLDHTNPFFLPHNHHSLHRRISIFSPVTITNTSSRRYLSVRSSSNESQPSNSDNLIPVLATSAALLFLSFAGCRSSACFAATSGRVPPAVAISDDDALVNDQSIRDSEDVGGYDSEELKAAFESYKSKTYALTVPLRIVALRNSVPPLWIKNFLQSQGRRMKFRLEFRGTIEDIYSELSTTIGKGIITSKSAGAADIVSLGDTWLNFAISKKLIEPVQGVDDQDWFHTLSEKWKVYLRRNSEGKSDAQGKIYAVPYRWGSMVIAYRKNRFRQLNLAPIKDWSDLWRPDLAGKIAMVDSPREVIGAVLKYLGASYNTSDIDSEVTGGRNAVKRELASLRKQVLLFDSANYLKAFNVGDVWVAVGWSSDIVPVAKRMSDVVVIVPKSGASLWADLWTIPAATGIAKEELGGRIRGPSPLMHQWLDFCLQPQRAIPFEEEIVAGASPSAIDHNLVPKSKNLTKNKPKLDTNLIAGVPPPDILTRCEFLEPLSDSASLDYQWLIASMQNTNHGFVQKLQHFMLQASKVLQTKLL</sequence>
<dbReference type="Proteomes" id="UP001229421">
    <property type="component" value="Unassembled WGS sequence"/>
</dbReference>
<gene>
    <name evidence="5" type="ORF">QVD17_26962</name>
</gene>
<evidence type="ECO:0008006" key="7">
    <source>
        <dbReference type="Google" id="ProtNLM"/>
    </source>
</evidence>
<dbReference type="PANTHER" id="PTHR30222:SF17">
    <property type="entry name" value="SPERMIDINE_PUTRESCINE-BINDING PERIPLASMIC PROTEIN"/>
    <property type="match status" value="1"/>
</dbReference>
<keyword evidence="2" id="KW-0813">Transport</keyword>
<comment type="subcellular location">
    <subcellularLocation>
        <location evidence="1">Periplasm</location>
    </subcellularLocation>
</comment>
<evidence type="ECO:0000313" key="6">
    <source>
        <dbReference type="Proteomes" id="UP001229421"/>
    </source>
</evidence>
<dbReference type="GO" id="GO:0015846">
    <property type="term" value="P:polyamine transport"/>
    <property type="evidence" value="ECO:0007669"/>
    <property type="project" value="InterPro"/>
</dbReference>
<keyword evidence="3" id="KW-0732">Signal</keyword>
<evidence type="ECO:0000256" key="2">
    <source>
        <dbReference type="ARBA" id="ARBA00022448"/>
    </source>
</evidence>
<evidence type="ECO:0000256" key="3">
    <source>
        <dbReference type="ARBA" id="ARBA00022729"/>
    </source>
</evidence>